<dbReference type="InterPro" id="IPR013445">
    <property type="entry name" value="CDP_4_6_deHydtase"/>
</dbReference>
<dbReference type="PANTHER" id="PTHR43000">
    <property type="entry name" value="DTDP-D-GLUCOSE 4,6-DEHYDRATASE-RELATED"/>
    <property type="match status" value="1"/>
</dbReference>
<accession>A0A1H4INZ2</accession>
<dbReference type="InterPro" id="IPR016040">
    <property type="entry name" value="NAD(P)-bd_dom"/>
</dbReference>
<protein>
    <submittedName>
        <fullName evidence="2">CDP-glucose 4,6-dehydratase</fullName>
    </submittedName>
</protein>
<sequence>MRTPETPVNTSRETLPFEQPYAGRRVLVTGHTGFTGGWLCSWLDLLGARVAGLGLSPLTDRNLFETLNIAERVSSHMGNINHPETVNRLFESEKPEIVFHLAAQPIVSEGYSDPYNTFMTNVIGTLNVLEAARNCAATRAVVCVTTDKVYENREWCYGYREHDRLGGKDPYSASKAGSEVVIATYQQTMAARGNDVAIASARGGNIIGGGDWSPNRIVPDFARALEADAPLVLRNPSATRPWQHVLALVHGYLVLAERLLADRGAVGAWNFGPEDEGNQPVSALVEALGRHWRPARLEYGTGAFPEAHFLHLSSQKAKSGLGWKPPLSFDETVRLTGEWYAAHQAGSSDMKALTDRQISRYRALLGI</sequence>
<dbReference type="Proteomes" id="UP000199064">
    <property type="component" value="Unassembled WGS sequence"/>
</dbReference>
<dbReference type="Gene3D" id="3.90.25.10">
    <property type="entry name" value="UDP-galactose 4-epimerase, domain 1"/>
    <property type="match status" value="1"/>
</dbReference>
<dbReference type="AlphaFoldDB" id="A0A1H4INZ2"/>
<name>A0A1H4INZ2_9HYPH</name>
<dbReference type="Gene3D" id="3.40.50.720">
    <property type="entry name" value="NAD(P)-binding Rossmann-like Domain"/>
    <property type="match status" value="1"/>
</dbReference>
<dbReference type="Pfam" id="PF16363">
    <property type="entry name" value="GDP_Man_Dehyd"/>
    <property type="match status" value="1"/>
</dbReference>
<evidence type="ECO:0000313" key="3">
    <source>
        <dbReference type="Proteomes" id="UP000199064"/>
    </source>
</evidence>
<evidence type="ECO:0000313" key="2">
    <source>
        <dbReference type="EMBL" id="SEB35683.1"/>
    </source>
</evidence>
<keyword evidence="3" id="KW-1185">Reference proteome</keyword>
<feature type="domain" description="NAD(P)-binding" evidence="1">
    <location>
        <begin position="27"/>
        <end position="254"/>
    </location>
</feature>
<dbReference type="EMBL" id="FNSL01000001">
    <property type="protein sequence ID" value="SEB35683.1"/>
    <property type="molecule type" value="Genomic_DNA"/>
</dbReference>
<organism evidence="2 3">
    <name type="scientific">Nitratireductor aquibiodomus</name>
    <dbReference type="NCBI Taxonomy" id="204799"/>
    <lineage>
        <taxon>Bacteria</taxon>
        <taxon>Pseudomonadati</taxon>
        <taxon>Pseudomonadota</taxon>
        <taxon>Alphaproteobacteria</taxon>
        <taxon>Hyphomicrobiales</taxon>
        <taxon>Phyllobacteriaceae</taxon>
        <taxon>Nitratireductor</taxon>
    </lineage>
</organism>
<dbReference type="SUPFAM" id="SSF51735">
    <property type="entry name" value="NAD(P)-binding Rossmann-fold domains"/>
    <property type="match status" value="1"/>
</dbReference>
<reference evidence="3" key="1">
    <citation type="submission" date="2016-10" db="EMBL/GenBank/DDBJ databases">
        <authorList>
            <person name="Varghese N."/>
            <person name="Submissions S."/>
        </authorList>
    </citation>
    <scope>NUCLEOTIDE SEQUENCE [LARGE SCALE GENOMIC DNA]</scope>
    <source>
        <strain evidence="3">ES.061</strain>
    </source>
</reference>
<dbReference type="InterPro" id="IPR036291">
    <property type="entry name" value="NAD(P)-bd_dom_sf"/>
</dbReference>
<gene>
    <name evidence="2" type="ORF">SAMN05216452_0296</name>
</gene>
<proteinExistence type="predicted"/>
<evidence type="ECO:0000259" key="1">
    <source>
        <dbReference type="Pfam" id="PF16363"/>
    </source>
</evidence>
<dbReference type="NCBIfam" id="TIGR02622">
    <property type="entry name" value="CDP_4_6_dhtase"/>
    <property type="match status" value="1"/>
</dbReference>